<dbReference type="OrthoDB" id="9785233at2"/>
<evidence type="ECO:0000259" key="7">
    <source>
        <dbReference type="Pfam" id="PF13860"/>
    </source>
</evidence>
<evidence type="ECO:0000256" key="2">
    <source>
        <dbReference type="ARBA" id="ARBA00016013"/>
    </source>
</evidence>
<accession>A0A2A3JX72</accession>
<evidence type="ECO:0000256" key="3">
    <source>
        <dbReference type="ARBA" id="ARBA00022795"/>
    </source>
</evidence>
<dbReference type="Gene3D" id="2.30.30.910">
    <property type="match status" value="1"/>
</dbReference>
<dbReference type="GO" id="GO:0044781">
    <property type="term" value="P:bacterial-type flagellum organization"/>
    <property type="evidence" value="ECO:0007669"/>
    <property type="project" value="UniProtKB-UniRule"/>
</dbReference>
<comment type="caution">
    <text evidence="8">The sequence shown here is derived from an EMBL/GenBank/DDBJ whole genome shotgun (WGS) entry which is preliminary data.</text>
</comment>
<feature type="region of interest" description="Disordered" evidence="6">
    <location>
        <begin position="1"/>
        <end position="21"/>
    </location>
</feature>
<evidence type="ECO:0000313" key="8">
    <source>
        <dbReference type="EMBL" id="PBD18940.1"/>
    </source>
</evidence>
<sequence>MDTSTVAQTTAGTPSSAASTSSKATLTSDFDTFLKMLTTQAQNQDPFNPVDATEYASQLASFSAVEQQVLTNDLLTGLTSLASDGGFERLASWIGLESLVPGGAYFDGSTVAFDVEVPEDAQSAILVLRDSSGTLRNKVSLVPGSARYLWDGTDLSGATLPEGLYQAEVELYQDGVLTETLPAQSYMRIDEVRRSEEGFVLTLQGGWQIGASEIAALRHPAS</sequence>
<evidence type="ECO:0000256" key="4">
    <source>
        <dbReference type="ARBA" id="ARBA00024746"/>
    </source>
</evidence>
<dbReference type="InterPro" id="IPR005648">
    <property type="entry name" value="FlgD"/>
</dbReference>
<evidence type="ECO:0000256" key="6">
    <source>
        <dbReference type="SAM" id="MobiDB-lite"/>
    </source>
</evidence>
<evidence type="ECO:0000256" key="5">
    <source>
        <dbReference type="RuleBase" id="RU362076"/>
    </source>
</evidence>
<dbReference type="Gene3D" id="2.60.40.4070">
    <property type="match status" value="1"/>
</dbReference>
<comment type="similarity">
    <text evidence="1 5">Belongs to the FlgD family.</text>
</comment>
<organism evidence="8">
    <name type="scientific">Alloyangia mangrovi</name>
    <dbReference type="NCBI Taxonomy" id="1779329"/>
    <lineage>
        <taxon>Bacteria</taxon>
        <taxon>Pseudomonadati</taxon>
        <taxon>Pseudomonadota</taxon>
        <taxon>Alphaproteobacteria</taxon>
        <taxon>Rhodobacterales</taxon>
        <taxon>Roseobacteraceae</taxon>
        <taxon>Alloyangia</taxon>
    </lineage>
</organism>
<comment type="function">
    <text evidence="4 5">Required for flagellar hook formation. May act as a scaffolding protein.</text>
</comment>
<dbReference type="InterPro" id="IPR025965">
    <property type="entry name" value="FlgD/Vpr_Ig-like"/>
</dbReference>
<evidence type="ECO:0000256" key="1">
    <source>
        <dbReference type="ARBA" id="ARBA00010577"/>
    </source>
</evidence>
<dbReference type="AlphaFoldDB" id="A0A2A3JX72"/>
<keyword evidence="3 5" id="KW-1005">Bacterial flagellum biogenesis</keyword>
<dbReference type="EMBL" id="NTHN01000173">
    <property type="protein sequence ID" value="PBD18940.1"/>
    <property type="molecule type" value="Genomic_DNA"/>
</dbReference>
<dbReference type="Pfam" id="PF03963">
    <property type="entry name" value="FlgD"/>
    <property type="match status" value="1"/>
</dbReference>
<gene>
    <name evidence="8" type="ORF">CLG85_11720</name>
</gene>
<feature type="domain" description="FlgD/Vpr Ig-like" evidence="7">
    <location>
        <begin position="107"/>
        <end position="173"/>
    </location>
</feature>
<dbReference type="Pfam" id="PF13860">
    <property type="entry name" value="FlgD_ig"/>
    <property type="match status" value="1"/>
</dbReference>
<reference evidence="8" key="1">
    <citation type="submission" date="2017-09" db="EMBL/GenBank/DDBJ databases">
        <title>Yangia sp. SAOS 153D whole genome sequencing.</title>
        <authorList>
            <person name="Verma A."/>
            <person name="Krishnamurthi S."/>
        </authorList>
    </citation>
    <scope>NUCLEOTIDE SEQUENCE [LARGE SCALE GENOMIC DNA]</scope>
    <source>
        <strain evidence="8">SAOS 153D</strain>
    </source>
</reference>
<proteinExistence type="inferred from homology"/>
<name>A0A2A3JX72_9RHOB</name>
<protein>
    <recommendedName>
        <fullName evidence="2 5">Basal-body rod modification protein FlgD</fullName>
    </recommendedName>
</protein>
<feature type="compositionally biased region" description="Low complexity" evidence="6">
    <location>
        <begin position="7"/>
        <end position="21"/>
    </location>
</feature>